<evidence type="ECO:0000259" key="22">
    <source>
        <dbReference type="PROSITE" id="PS50011"/>
    </source>
</evidence>
<dbReference type="InterPro" id="IPR051809">
    <property type="entry name" value="Plant_receptor-like_S/T_kinase"/>
</dbReference>
<dbReference type="InterPro" id="IPR017441">
    <property type="entry name" value="Protein_kinase_ATP_BS"/>
</dbReference>
<dbReference type="InterPro" id="IPR003591">
    <property type="entry name" value="Leu-rich_rpt_typical-subtyp"/>
</dbReference>
<evidence type="ECO:0000256" key="5">
    <source>
        <dbReference type="ARBA" id="ARBA00022527"/>
    </source>
</evidence>
<keyword evidence="14 21" id="KW-1133">Transmembrane helix</keyword>
<dbReference type="PROSITE" id="PS00108">
    <property type="entry name" value="PROTEIN_KINASE_ST"/>
    <property type="match status" value="1"/>
</dbReference>
<evidence type="ECO:0000256" key="6">
    <source>
        <dbReference type="ARBA" id="ARBA00022614"/>
    </source>
</evidence>
<dbReference type="GO" id="GO:0005524">
    <property type="term" value="F:ATP binding"/>
    <property type="evidence" value="ECO:0007669"/>
    <property type="project" value="UniProtKB-UniRule"/>
</dbReference>
<evidence type="ECO:0000256" key="4">
    <source>
        <dbReference type="ARBA" id="ARBA00022512"/>
    </source>
</evidence>
<evidence type="ECO:0000313" key="24">
    <source>
        <dbReference type="Proteomes" id="UP001324115"/>
    </source>
</evidence>
<keyword evidence="4" id="KW-0134">Cell wall</keyword>
<feature type="binding site" evidence="20">
    <location>
        <position position="427"/>
    </location>
    <ligand>
        <name>ATP</name>
        <dbReference type="ChEBI" id="CHEBI:30616"/>
    </ligand>
</feature>
<dbReference type="EC" id="2.7.11.1" evidence="3"/>
<dbReference type="Pfam" id="PF00560">
    <property type="entry name" value="LRR_1"/>
    <property type="match status" value="4"/>
</dbReference>
<evidence type="ECO:0000256" key="18">
    <source>
        <dbReference type="ARBA" id="ARBA00047899"/>
    </source>
</evidence>
<dbReference type="InterPro" id="IPR001611">
    <property type="entry name" value="Leu-rich_rpt"/>
</dbReference>
<keyword evidence="7" id="KW-0808">Transferase</keyword>
<dbReference type="GO" id="GO:0004674">
    <property type="term" value="F:protein serine/threonine kinase activity"/>
    <property type="evidence" value="ECO:0007669"/>
    <property type="project" value="UniProtKB-KW"/>
</dbReference>
<keyword evidence="24" id="KW-1185">Reference proteome</keyword>
<dbReference type="InterPro" id="IPR008271">
    <property type="entry name" value="Ser/Thr_kinase_AS"/>
</dbReference>
<keyword evidence="16" id="KW-0325">Glycoprotein</keyword>
<dbReference type="SMART" id="SM00369">
    <property type="entry name" value="LRR_TYP"/>
    <property type="match status" value="5"/>
</dbReference>
<name>A0AAN7EU07_QUERU</name>
<dbReference type="PROSITE" id="PS50011">
    <property type="entry name" value="PROTEIN_KINASE_DOM"/>
    <property type="match status" value="1"/>
</dbReference>
<reference evidence="23 24" key="1">
    <citation type="journal article" date="2023" name="G3 (Bethesda)">
        <title>A haplotype-resolved chromosome-scale genome for Quercus rubra L. provides insights into the genetics of adaptive traits for red oak species.</title>
        <authorList>
            <person name="Kapoor B."/>
            <person name="Jenkins J."/>
            <person name="Schmutz J."/>
            <person name="Zhebentyayeva T."/>
            <person name="Kuelheim C."/>
            <person name="Coggeshall M."/>
            <person name="Heim C."/>
            <person name="Lasky J.R."/>
            <person name="Leites L."/>
            <person name="Islam-Faridi N."/>
            <person name="Romero-Severson J."/>
            <person name="DeLeo V.L."/>
            <person name="Lucas S.M."/>
            <person name="Lazic D."/>
            <person name="Gailing O."/>
            <person name="Carlson J."/>
            <person name="Staton M."/>
        </authorList>
    </citation>
    <scope>NUCLEOTIDE SEQUENCE [LARGE SCALE GENOMIC DNA]</scope>
    <source>
        <strain evidence="23">Pseudo-F2</strain>
    </source>
</reference>
<evidence type="ECO:0000256" key="9">
    <source>
        <dbReference type="ARBA" id="ARBA00022729"/>
    </source>
</evidence>
<evidence type="ECO:0000256" key="21">
    <source>
        <dbReference type="SAM" id="Phobius"/>
    </source>
</evidence>
<feature type="domain" description="Protein kinase" evidence="22">
    <location>
        <begin position="398"/>
        <end position="587"/>
    </location>
</feature>
<dbReference type="InterPro" id="IPR011009">
    <property type="entry name" value="Kinase-like_dom_sf"/>
</dbReference>
<dbReference type="InterPro" id="IPR000719">
    <property type="entry name" value="Prot_kinase_dom"/>
</dbReference>
<dbReference type="SMART" id="SM00220">
    <property type="entry name" value="S_TKc"/>
    <property type="match status" value="1"/>
</dbReference>
<dbReference type="Proteomes" id="UP001324115">
    <property type="component" value="Unassembled WGS sequence"/>
</dbReference>
<dbReference type="InterPro" id="IPR032675">
    <property type="entry name" value="LRR_dom_sf"/>
</dbReference>
<dbReference type="GO" id="GO:0016020">
    <property type="term" value="C:membrane"/>
    <property type="evidence" value="ECO:0007669"/>
    <property type="project" value="UniProtKB-SubCell"/>
</dbReference>
<sequence>MHFCNWLGVKCGRWHQRVTVLGLQGHKLRGTLSPYIGNLSFLRSIILQNNSFISEIPQEIGHLFRLQQLNLSGNTLEGEIPSSLSNCSNLSKPQTLDLAVNQFDGVLPNFVSNLSNELIELYFGNNEISGTIPGSLTNLTNLIILGLNDNHFTGVIPTTFGKFEKMQSLGLFGNRLSGEIPASIGNLTQLFEIYLDDNRFEGTIPPSLVNCQNLQSLDISQNNLNGSMPLQLSGTSSLPLVNVNLSHNSFTGKLPFEVGLRLLDVSQNNLSGPISEGLEKLLFLEQLNLSFNNFKGEVPIEGVFKNISVVSLIGNTKLCGGLPKLQLPKCLVNVMKPRKSIGFKLAIVIISTVQIFLLFSSFLVWMKNSKKKSPSMVSTMDLLPNVSYKELYQATSGFSPSNLIGSGSFGSVCKGLIHSEERSIAVKVVNLQQKGASKSFMVECNVLKNIRHINLVKILTCCFSMDYNGNQFKALLFEFMTNGSLDFWLCQGLDNENQSRNLSLLQRLNVAIDVASAIDYLHNHSMQPIIHCDLKPSNVLLDNDMIAHVSDFGLARLFPITHDSSKKQTSTIGIKGSIGYVAPGNFF</sequence>
<dbReference type="Pfam" id="PF07714">
    <property type="entry name" value="PK_Tyr_Ser-Thr"/>
    <property type="match status" value="1"/>
</dbReference>
<keyword evidence="4" id="KW-0964">Secreted</keyword>
<keyword evidence="9" id="KW-0732">Signal</keyword>
<evidence type="ECO:0000256" key="2">
    <source>
        <dbReference type="ARBA" id="ARBA00004370"/>
    </source>
</evidence>
<gene>
    <name evidence="23" type="ORF">RGQ29_029208</name>
</gene>
<keyword evidence="6" id="KW-0433">Leucine-rich repeat</keyword>
<evidence type="ECO:0000256" key="11">
    <source>
        <dbReference type="ARBA" id="ARBA00022741"/>
    </source>
</evidence>
<evidence type="ECO:0000256" key="17">
    <source>
        <dbReference type="ARBA" id="ARBA00038043"/>
    </source>
</evidence>
<evidence type="ECO:0000256" key="12">
    <source>
        <dbReference type="ARBA" id="ARBA00022777"/>
    </source>
</evidence>
<dbReference type="EMBL" id="JAXUIC010000008">
    <property type="protein sequence ID" value="KAK4579447.1"/>
    <property type="molecule type" value="Genomic_DNA"/>
</dbReference>
<dbReference type="PANTHER" id="PTHR27008:SF592">
    <property type="entry name" value="LEUCINE-RICH REPEAT RECEPTOR-LIKE PROTEIN KINASE FAMILY PROTEIN-RELATED"/>
    <property type="match status" value="1"/>
</dbReference>
<dbReference type="Gene3D" id="1.10.510.10">
    <property type="entry name" value="Transferase(Phosphotransferase) domain 1"/>
    <property type="match status" value="1"/>
</dbReference>
<comment type="catalytic activity">
    <reaction evidence="19">
        <text>L-seryl-[protein] + ATP = O-phospho-L-seryl-[protein] + ADP + H(+)</text>
        <dbReference type="Rhea" id="RHEA:17989"/>
        <dbReference type="Rhea" id="RHEA-COMP:9863"/>
        <dbReference type="Rhea" id="RHEA-COMP:11604"/>
        <dbReference type="ChEBI" id="CHEBI:15378"/>
        <dbReference type="ChEBI" id="CHEBI:29999"/>
        <dbReference type="ChEBI" id="CHEBI:30616"/>
        <dbReference type="ChEBI" id="CHEBI:83421"/>
        <dbReference type="ChEBI" id="CHEBI:456216"/>
        <dbReference type="EC" id="2.7.11.1"/>
    </reaction>
</comment>
<dbReference type="FunFam" id="3.80.10.10:FF:000400">
    <property type="entry name" value="Nuclear pore complex protein NUP107"/>
    <property type="match status" value="1"/>
</dbReference>
<dbReference type="Gene3D" id="3.30.200.20">
    <property type="entry name" value="Phosphorylase Kinase, domain 1"/>
    <property type="match status" value="1"/>
</dbReference>
<keyword evidence="10" id="KW-0677">Repeat</keyword>
<dbReference type="PANTHER" id="PTHR27008">
    <property type="entry name" value="OS04G0122200 PROTEIN"/>
    <property type="match status" value="1"/>
</dbReference>
<dbReference type="Gene3D" id="3.80.10.10">
    <property type="entry name" value="Ribonuclease Inhibitor"/>
    <property type="match status" value="2"/>
</dbReference>
<protein>
    <recommendedName>
        <fullName evidence="3">non-specific serine/threonine protein kinase</fullName>
        <ecNumber evidence="3">2.7.11.1</ecNumber>
    </recommendedName>
</protein>
<feature type="transmembrane region" description="Helical" evidence="21">
    <location>
        <begin position="345"/>
        <end position="366"/>
    </location>
</feature>
<evidence type="ECO:0000256" key="7">
    <source>
        <dbReference type="ARBA" id="ARBA00022679"/>
    </source>
</evidence>
<dbReference type="FunFam" id="3.80.10.10:FF:000041">
    <property type="entry name" value="LRR receptor-like serine/threonine-protein kinase ERECTA"/>
    <property type="match status" value="1"/>
</dbReference>
<dbReference type="FunFam" id="3.30.200.20:FF:000432">
    <property type="entry name" value="LRR receptor-like serine/threonine-protein kinase EFR"/>
    <property type="match status" value="1"/>
</dbReference>
<keyword evidence="13 20" id="KW-0067">ATP-binding</keyword>
<keyword evidence="8 21" id="KW-0812">Transmembrane</keyword>
<comment type="catalytic activity">
    <reaction evidence="18">
        <text>L-threonyl-[protein] + ATP = O-phospho-L-threonyl-[protein] + ADP + H(+)</text>
        <dbReference type="Rhea" id="RHEA:46608"/>
        <dbReference type="Rhea" id="RHEA-COMP:11060"/>
        <dbReference type="Rhea" id="RHEA-COMP:11605"/>
        <dbReference type="ChEBI" id="CHEBI:15378"/>
        <dbReference type="ChEBI" id="CHEBI:30013"/>
        <dbReference type="ChEBI" id="CHEBI:30616"/>
        <dbReference type="ChEBI" id="CHEBI:61977"/>
        <dbReference type="ChEBI" id="CHEBI:456216"/>
        <dbReference type="EC" id="2.7.11.1"/>
    </reaction>
</comment>
<evidence type="ECO:0000256" key="13">
    <source>
        <dbReference type="ARBA" id="ARBA00022840"/>
    </source>
</evidence>
<keyword evidence="15 21" id="KW-0472">Membrane</keyword>
<keyword evidence="11 20" id="KW-0547">Nucleotide-binding</keyword>
<evidence type="ECO:0000256" key="8">
    <source>
        <dbReference type="ARBA" id="ARBA00022692"/>
    </source>
</evidence>
<comment type="similarity">
    <text evidence="17">Belongs to the polygalacturonase-inhibiting protein family.</text>
</comment>
<keyword evidence="12" id="KW-0418">Kinase</keyword>
<accession>A0AAN7EU07</accession>
<dbReference type="SUPFAM" id="SSF52058">
    <property type="entry name" value="L domain-like"/>
    <property type="match status" value="1"/>
</dbReference>
<keyword evidence="5" id="KW-0723">Serine/threonine-protein kinase</keyword>
<evidence type="ECO:0000256" key="20">
    <source>
        <dbReference type="PROSITE-ProRule" id="PRU10141"/>
    </source>
</evidence>
<evidence type="ECO:0000256" key="15">
    <source>
        <dbReference type="ARBA" id="ARBA00023136"/>
    </source>
</evidence>
<comment type="subcellular location">
    <subcellularLocation>
        <location evidence="2">Membrane</location>
    </subcellularLocation>
    <subcellularLocation>
        <location evidence="1">Secreted</location>
        <location evidence="1">Cell wall</location>
    </subcellularLocation>
</comment>
<evidence type="ECO:0000256" key="19">
    <source>
        <dbReference type="ARBA" id="ARBA00048679"/>
    </source>
</evidence>
<evidence type="ECO:0000256" key="16">
    <source>
        <dbReference type="ARBA" id="ARBA00023180"/>
    </source>
</evidence>
<dbReference type="PROSITE" id="PS00107">
    <property type="entry name" value="PROTEIN_KINASE_ATP"/>
    <property type="match status" value="1"/>
</dbReference>
<evidence type="ECO:0000256" key="3">
    <source>
        <dbReference type="ARBA" id="ARBA00012513"/>
    </source>
</evidence>
<dbReference type="Pfam" id="PF13855">
    <property type="entry name" value="LRR_8"/>
    <property type="match status" value="1"/>
</dbReference>
<evidence type="ECO:0000313" key="23">
    <source>
        <dbReference type="EMBL" id="KAK4579447.1"/>
    </source>
</evidence>
<dbReference type="InterPro" id="IPR001245">
    <property type="entry name" value="Ser-Thr/Tyr_kinase_cat_dom"/>
</dbReference>
<evidence type="ECO:0000256" key="10">
    <source>
        <dbReference type="ARBA" id="ARBA00022737"/>
    </source>
</evidence>
<dbReference type="FunFam" id="1.10.510.10:FF:001023">
    <property type="entry name" value="Os07g0541700 protein"/>
    <property type="match status" value="1"/>
</dbReference>
<dbReference type="AlphaFoldDB" id="A0AAN7EU07"/>
<organism evidence="23 24">
    <name type="scientific">Quercus rubra</name>
    <name type="common">Northern red oak</name>
    <name type="synonym">Quercus borealis</name>
    <dbReference type="NCBI Taxonomy" id="3512"/>
    <lineage>
        <taxon>Eukaryota</taxon>
        <taxon>Viridiplantae</taxon>
        <taxon>Streptophyta</taxon>
        <taxon>Embryophyta</taxon>
        <taxon>Tracheophyta</taxon>
        <taxon>Spermatophyta</taxon>
        <taxon>Magnoliopsida</taxon>
        <taxon>eudicotyledons</taxon>
        <taxon>Gunneridae</taxon>
        <taxon>Pentapetalae</taxon>
        <taxon>rosids</taxon>
        <taxon>fabids</taxon>
        <taxon>Fagales</taxon>
        <taxon>Fagaceae</taxon>
        <taxon>Quercus</taxon>
    </lineage>
</organism>
<evidence type="ECO:0000256" key="14">
    <source>
        <dbReference type="ARBA" id="ARBA00022989"/>
    </source>
</evidence>
<comment type="caution">
    <text evidence="23">The sequence shown here is derived from an EMBL/GenBank/DDBJ whole genome shotgun (WGS) entry which is preliminary data.</text>
</comment>
<evidence type="ECO:0000256" key="1">
    <source>
        <dbReference type="ARBA" id="ARBA00004191"/>
    </source>
</evidence>
<proteinExistence type="inferred from homology"/>
<dbReference type="SUPFAM" id="SSF56112">
    <property type="entry name" value="Protein kinase-like (PK-like)"/>
    <property type="match status" value="1"/>
</dbReference>